<evidence type="ECO:0000313" key="2">
    <source>
        <dbReference type="EMBL" id="EFC37039.1"/>
    </source>
</evidence>
<sequence length="767" mass="82033">MKLSSRYSLAIALATILAVCLTCSWSLRAVHASRQPIRYEAFQELFEPTSDAWSNEAFMVEMASHPSFDAHLDNVLADLQDFEFDIESDDAILEYMSTLSDSQARAEWRRFRRAFRRVGRAFRKVARGVVKVVKKYGAIIAPIALTIATGGLGAPSLAGSLGSIGSTVAKGAAMLAKVSSIASKANMVIGGLNAVTGGKSKLLNKLSNFSNKVTNVLGKGGMILNAGGSIAKGLSGLSNLSVKGIAAQLKPGNLFKGATLLEKGTNFLNKASGFIKKGQEITSSLNNLTGGKIKALNKISSGLDKAQKIAGIGSGALNGLGKGLDSLKNLKNFKNIDMKKLLTSENIKKGLGKLDSTIGKTKDILSSVNEVTGGKSKKLNKIINALDKTQNIVSVGSNAVDRIKGIKNSIADLKNFQSSKIKDLFTNEGIQKALGKLDNSLGKGKDFLQQVNAINGGKSKTLNKLIQKLEKGQQAVAIGSTAAKRYEGIKSSIEKLSNMKSGDLKNLLNFENVQTGLGKAKNAMANAEDFVSQLNTFTNGRSKTLVSLVEKLKKGQKVTSVTSKILDGAKGIKGSLEQLKNLKKEDMQKVLDAEHLQGVLNRVAGAFSKGENIVSELNEISNGKNKNLAKLLQSLRKGQMIANTASSGVGTYKSAKNSIEEMKKLKGKNLEEILKSDELNEVIDSWRGTIKQGKEFTSQFKELKNELKKKETPIEDEPAPVDDAQGEPSNEEPVDSAQGEPDQSSPVEEPVDNNEEPADFDPSTAMG</sequence>
<feature type="compositionally biased region" description="Acidic residues" evidence="1">
    <location>
        <begin position="749"/>
        <end position="759"/>
    </location>
</feature>
<evidence type="ECO:0000313" key="3">
    <source>
        <dbReference type="Proteomes" id="UP000006671"/>
    </source>
</evidence>
<dbReference type="KEGG" id="ngr:NAEGRDRAFT_82029"/>
<keyword evidence="3" id="KW-1185">Reference proteome</keyword>
<dbReference type="STRING" id="5762.D2W1G0"/>
<accession>D2W1G0</accession>
<dbReference type="RefSeq" id="XP_002669783.1">
    <property type="nucleotide sequence ID" value="XM_002669737.1"/>
</dbReference>
<dbReference type="AlphaFoldDB" id="D2W1G0"/>
<dbReference type="GeneID" id="8857153"/>
<protein>
    <submittedName>
        <fullName evidence="2">Uncharacterized protein</fullName>
    </submittedName>
</protein>
<evidence type="ECO:0000256" key="1">
    <source>
        <dbReference type="SAM" id="MobiDB-lite"/>
    </source>
</evidence>
<name>D2W1G0_NAEGR</name>
<dbReference type="VEuPathDB" id="AmoebaDB:NAEGRDRAFT_82029"/>
<gene>
    <name evidence="2" type="ORF">NAEGRDRAFT_82029</name>
</gene>
<feature type="region of interest" description="Disordered" evidence="1">
    <location>
        <begin position="705"/>
        <end position="767"/>
    </location>
</feature>
<organism evidence="3">
    <name type="scientific">Naegleria gruberi</name>
    <name type="common">Amoeba</name>
    <dbReference type="NCBI Taxonomy" id="5762"/>
    <lineage>
        <taxon>Eukaryota</taxon>
        <taxon>Discoba</taxon>
        <taxon>Heterolobosea</taxon>
        <taxon>Tetramitia</taxon>
        <taxon>Eutetramitia</taxon>
        <taxon>Vahlkampfiidae</taxon>
        <taxon>Naegleria</taxon>
    </lineage>
</organism>
<dbReference type="InParanoid" id="D2W1G0"/>
<reference evidence="2 3" key="1">
    <citation type="journal article" date="2010" name="Cell">
        <title>The genome of Naegleria gruberi illuminates early eukaryotic versatility.</title>
        <authorList>
            <person name="Fritz-Laylin L.K."/>
            <person name="Prochnik S.E."/>
            <person name="Ginger M.L."/>
            <person name="Dacks J.B."/>
            <person name="Carpenter M.L."/>
            <person name="Field M.C."/>
            <person name="Kuo A."/>
            <person name="Paredez A."/>
            <person name="Chapman J."/>
            <person name="Pham J."/>
            <person name="Shu S."/>
            <person name="Neupane R."/>
            <person name="Cipriano M."/>
            <person name="Mancuso J."/>
            <person name="Tu H."/>
            <person name="Salamov A."/>
            <person name="Lindquist E."/>
            <person name="Shapiro H."/>
            <person name="Lucas S."/>
            <person name="Grigoriev I.V."/>
            <person name="Cande W.Z."/>
            <person name="Fulton C."/>
            <person name="Rokhsar D.S."/>
            <person name="Dawson S.C."/>
        </authorList>
    </citation>
    <scope>NUCLEOTIDE SEQUENCE [LARGE SCALE GENOMIC DNA]</scope>
    <source>
        <strain evidence="2 3">NEG-M</strain>
    </source>
</reference>
<dbReference type="EMBL" id="GG738922">
    <property type="protein sequence ID" value="EFC37039.1"/>
    <property type="molecule type" value="Genomic_DNA"/>
</dbReference>
<dbReference type="Proteomes" id="UP000006671">
    <property type="component" value="Unassembled WGS sequence"/>
</dbReference>
<proteinExistence type="predicted"/>